<reference evidence="7 8" key="1">
    <citation type="submission" date="2017-06" db="EMBL/GenBank/DDBJ databases">
        <title>Novel microbial phyla capable of carbon fixation and sulfur reduction in deep-sea sediments.</title>
        <authorList>
            <person name="Huang J."/>
            <person name="Baker B."/>
            <person name="Wang Y."/>
        </authorList>
    </citation>
    <scope>NUCLEOTIDE SEQUENCE [LARGE SCALE GENOMIC DNA]</scope>
    <source>
        <strain evidence="7">B3_LCP</strain>
    </source>
</reference>
<dbReference type="InterPro" id="IPR012675">
    <property type="entry name" value="Beta-grasp_dom_sf"/>
</dbReference>
<keyword evidence="3" id="KW-0560">Oxidoreductase</keyword>
<dbReference type="PROSITE" id="PS00197">
    <property type="entry name" value="2FE2S_FER_1"/>
    <property type="match status" value="1"/>
</dbReference>
<dbReference type="InterPro" id="IPR006058">
    <property type="entry name" value="2Fe2S_fd_BS"/>
</dbReference>
<dbReference type="GO" id="GO:0046872">
    <property type="term" value="F:metal ion binding"/>
    <property type="evidence" value="ECO:0007669"/>
    <property type="project" value="UniProtKB-KW"/>
</dbReference>
<evidence type="ECO:0000259" key="6">
    <source>
        <dbReference type="PROSITE" id="PS51085"/>
    </source>
</evidence>
<protein>
    <submittedName>
        <fullName evidence="7">(2Fe-2S)-binding protein</fullName>
    </submittedName>
</protein>
<dbReference type="InterPro" id="IPR002888">
    <property type="entry name" value="2Fe-2S-bd"/>
</dbReference>
<evidence type="ECO:0000313" key="8">
    <source>
        <dbReference type="Proteomes" id="UP000319619"/>
    </source>
</evidence>
<evidence type="ECO:0000256" key="4">
    <source>
        <dbReference type="ARBA" id="ARBA00023004"/>
    </source>
</evidence>
<proteinExistence type="predicted"/>
<keyword evidence="4" id="KW-0408">Iron</keyword>
<dbReference type="Pfam" id="PF01799">
    <property type="entry name" value="Fer2_2"/>
    <property type="match status" value="1"/>
</dbReference>
<keyword evidence="2" id="KW-0479">Metal-binding</keyword>
<dbReference type="EMBL" id="NJBN01000006">
    <property type="protein sequence ID" value="TKJ40035.1"/>
    <property type="molecule type" value="Genomic_DNA"/>
</dbReference>
<dbReference type="GO" id="GO:0051537">
    <property type="term" value="F:2 iron, 2 sulfur cluster binding"/>
    <property type="evidence" value="ECO:0007669"/>
    <property type="project" value="UniProtKB-KW"/>
</dbReference>
<feature type="domain" description="2Fe-2S ferredoxin-type" evidence="6">
    <location>
        <begin position="3"/>
        <end position="79"/>
    </location>
</feature>
<dbReference type="Gene3D" id="1.10.150.120">
    <property type="entry name" value="[2Fe-2S]-binding domain"/>
    <property type="match status" value="1"/>
</dbReference>
<dbReference type="InterPro" id="IPR036010">
    <property type="entry name" value="2Fe-2S_ferredoxin-like_sf"/>
</dbReference>
<dbReference type="InterPro" id="IPR036884">
    <property type="entry name" value="2Fe-2S-bd_dom_sf"/>
</dbReference>
<keyword evidence="1" id="KW-0001">2Fe-2S</keyword>
<dbReference type="FunFam" id="3.10.20.30:FF:000020">
    <property type="entry name" value="Xanthine dehydrogenase iron-sulfur subunit"/>
    <property type="match status" value="1"/>
</dbReference>
<dbReference type="InterPro" id="IPR051452">
    <property type="entry name" value="Diverse_Oxidoreductases"/>
</dbReference>
<dbReference type="SUPFAM" id="SSF47741">
    <property type="entry name" value="CO dehydrogenase ISP C-domain like"/>
    <property type="match status" value="1"/>
</dbReference>
<evidence type="ECO:0000256" key="2">
    <source>
        <dbReference type="ARBA" id="ARBA00022723"/>
    </source>
</evidence>
<name>A0A532UYK4_UNCL8</name>
<dbReference type="InterPro" id="IPR001041">
    <property type="entry name" value="2Fe-2S_ferredoxin-type"/>
</dbReference>
<dbReference type="Proteomes" id="UP000319619">
    <property type="component" value="Unassembled WGS sequence"/>
</dbReference>
<gene>
    <name evidence="7" type="ORF">CEE37_09875</name>
</gene>
<comment type="caution">
    <text evidence="7">The sequence shown here is derived from an EMBL/GenBank/DDBJ whole genome shotgun (WGS) entry which is preliminary data.</text>
</comment>
<dbReference type="PANTHER" id="PTHR44379:SF5">
    <property type="entry name" value="OXIDOREDUCTASE WITH IRON-SULFUR SUBUNIT"/>
    <property type="match status" value="1"/>
</dbReference>
<dbReference type="GO" id="GO:0016491">
    <property type="term" value="F:oxidoreductase activity"/>
    <property type="evidence" value="ECO:0007669"/>
    <property type="project" value="UniProtKB-KW"/>
</dbReference>
<dbReference type="Gene3D" id="3.10.20.30">
    <property type="match status" value="1"/>
</dbReference>
<dbReference type="AlphaFoldDB" id="A0A532UYK4"/>
<dbReference type="PANTHER" id="PTHR44379">
    <property type="entry name" value="OXIDOREDUCTASE WITH IRON-SULFUR SUBUNIT"/>
    <property type="match status" value="1"/>
</dbReference>
<evidence type="ECO:0000256" key="1">
    <source>
        <dbReference type="ARBA" id="ARBA00022714"/>
    </source>
</evidence>
<dbReference type="PROSITE" id="PS51085">
    <property type="entry name" value="2FE2S_FER_2"/>
    <property type="match status" value="1"/>
</dbReference>
<dbReference type="Pfam" id="PF00111">
    <property type="entry name" value="Fer2"/>
    <property type="match status" value="1"/>
</dbReference>
<sequence>MKKLITLSVNSLEHELAVEANVSLADVLRYQLGLTGTKKGCGIGDCGACTVLMDGVPVFSCLVLAVEAQGFDILTIEGVAEGSELHPVQKAFVEVGAIQCGFCTPGMVLNALALLDKNPDPSEADVRLALSGNLCRCTGYQKIVEAVLTAAKDMMKEEAQPEEAK</sequence>
<evidence type="ECO:0000313" key="7">
    <source>
        <dbReference type="EMBL" id="TKJ40035.1"/>
    </source>
</evidence>
<dbReference type="CDD" id="cd00207">
    <property type="entry name" value="fer2"/>
    <property type="match status" value="1"/>
</dbReference>
<accession>A0A532UYK4</accession>
<evidence type="ECO:0000256" key="3">
    <source>
        <dbReference type="ARBA" id="ARBA00023002"/>
    </source>
</evidence>
<dbReference type="FunFam" id="1.10.150.120:FF:000003">
    <property type="entry name" value="Carbon monoxide dehydrogenase, small subunit"/>
    <property type="match status" value="1"/>
</dbReference>
<evidence type="ECO:0000256" key="5">
    <source>
        <dbReference type="ARBA" id="ARBA00023014"/>
    </source>
</evidence>
<organism evidence="7 8">
    <name type="scientific">candidate division LCP-89 bacterium B3_LCP</name>
    <dbReference type="NCBI Taxonomy" id="2012998"/>
    <lineage>
        <taxon>Bacteria</taxon>
        <taxon>Pseudomonadati</taxon>
        <taxon>Bacteria division LCP-89</taxon>
    </lineage>
</organism>
<dbReference type="SUPFAM" id="SSF54292">
    <property type="entry name" value="2Fe-2S ferredoxin-like"/>
    <property type="match status" value="1"/>
</dbReference>
<keyword evidence="5" id="KW-0411">Iron-sulfur</keyword>